<reference evidence="1" key="1">
    <citation type="submission" date="2023-04" db="EMBL/GenBank/DDBJ databases">
        <title>Draft Genome sequencing of Naganishia species isolated from polar environments using Oxford Nanopore Technology.</title>
        <authorList>
            <person name="Leo P."/>
            <person name="Venkateswaran K."/>
        </authorList>
    </citation>
    <scope>NUCLEOTIDE SEQUENCE</scope>
    <source>
        <strain evidence="1">MNA-CCFEE 5262</strain>
    </source>
</reference>
<sequence>MQSATKGNRQEIVKSRRAILADNGLQSSSDPIALHDSAFVPDTDDVGRGSAGRDSSSNYLNIGQTTRRKEGPNVMRIRDARLQPYSPPGFFTDVNLQNRAPCGVQGREIGMAGRRKEPAAIPRLFSQIREELQLVRDASLELPSADEESNTATQPSKSEGDTLRTLSRQPQPRSDHDEKASSFDQLQLQHPFSEKSWRNSGFELETVPGLTDKDSSEESLDSGSDAEVGYRVTQSWKPGVKKSPDTTSSLGGKNGDVTEESDLDKSDSGSTIDSFSLEFPRSAPGHPVPTARIFASTIDSLSDDDIAPHALRERTTADNAVRALPTQTQAQRSSSIESSPSEPGESTPLTQYAVTQTARESFGPSFTLRTDNTDTVRIAKAFPRERKTSDEKGSSRIAGNSTPLTAFQATLHTASSRQSSTLPSMMLPSTKTAGGHMTSSRIAGSSTPLTAFQVTQTQIHQPQTSTPLSNYAAEPTINPTKGPAKGIREERTAGRPMDGRGGAWGPESERLTDAEDLSLEYGRDQQSSLKSQRITIFGKSASQGRTPEASPMSFSSGRKVANESLPLMAEQDLPQQWSSLGRLQDDTTMQDEPPVVSPVRKRARESAKTIHGRKEKARHRARASTEEAGSLRPWKLIVDWDDIDQFELSVEYVV</sequence>
<organism evidence="1 2">
    <name type="scientific">Naganishia adeliensis</name>
    <dbReference type="NCBI Taxonomy" id="92952"/>
    <lineage>
        <taxon>Eukaryota</taxon>
        <taxon>Fungi</taxon>
        <taxon>Dikarya</taxon>
        <taxon>Basidiomycota</taxon>
        <taxon>Agaricomycotina</taxon>
        <taxon>Tremellomycetes</taxon>
        <taxon>Filobasidiales</taxon>
        <taxon>Filobasidiaceae</taxon>
        <taxon>Naganishia</taxon>
    </lineage>
</organism>
<proteinExistence type="predicted"/>
<accession>A0ACC2VWQ9</accession>
<protein>
    <submittedName>
        <fullName evidence="1">Uncharacterized protein</fullName>
    </submittedName>
</protein>
<name>A0ACC2VWQ9_9TREE</name>
<comment type="caution">
    <text evidence="1">The sequence shown here is derived from an EMBL/GenBank/DDBJ whole genome shotgun (WGS) entry which is preliminary data.</text>
</comment>
<dbReference type="EMBL" id="JASBWS010000059">
    <property type="protein sequence ID" value="KAJ9103302.1"/>
    <property type="molecule type" value="Genomic_DNA"/>
</dbReference>
<evidence type="ECO:0000313" key="1">
    <source>
        <dbReference type="EMBL" id="KAJ9103302.1"/>
    </source>
</evidence>
<gene>
    <name evidence="1" type="ORF">QFC20_004777</name>
</gene>
<keyword evidence="2" id="KW-1185">Reference proteome</keyword>
<evidence type="ECO:0000313" key="2">
    <source>
        <dbReference type="Proteomes" id="UP001230649"/>
    </source>
</evidence>
<dbReference type="Proteomes" id="UP001230649">
    <property type="component" value="Unassembled WGS sequence"/>
</dbReference>